<feature type="binding site" evidence="9">
    <location>
        <begin position="230"/>
        <end position="231"/>
    </location>
    <ligand>
        <name>FMN</name>
        <dbReference type="ChEBI" id="CHEBI:58210"/>
    </ligand>
</feature>
<dbReference type="OrthoDB" id="9764501at2"/>
<accession>A0A1I0F3H9</accession>
<name>A0A1I0F3H9_9FIRM</name>
<reference evidence="12" key="1">
    <citation type="submission" date="2016-10" db="EMBL/GenBank/DDBJ databases">
        <authorList>
            <person name="Varghese N."/>
            <person name="Submissions S."/>
        </authorList>
    </citation>
    <scope>NUCLEOTIDE SEQUENCE [LARGE SCALE GENOMIC DNA]</scope>
    <source>
        <strain evidence="12">KH1P1</strain>
    </source>
</reference>
<comment type="function">
    <text evidence="7">Catalyzes the synthesis of 5,6-dihydrouridine (D), a modified base found in the D-loop of most tRNAs, via the reduction of the C5-C6 double bond in target uridines.</text>
</comment>
<evidence type="ECO:0000256" key="3">
    <source>
        <dbReference type="ARBA" id="ARBA00022643"/>
    </source>
</evidence>
<dbReference type="GO" id="GO:0017150">
    <property type="term" value="F:tRNA dihydrouridine synthase activity"/>
    <property type="evidence" value="ECO:0007669"/>
    <property type="project" value="InterPro"/>
</dbReference>
<dbReference type="CDD" id="cd02801">
    <property type="entry name" value="DUS_like_FMN"/>
    <property type="match status" value="1"/>
</dbReference>
<dbReference type="PANTHER" id="PTHR45846">
    <property type="entry name" value="TRNA-DIHYDROURIDINE(47) SYNTHASE [NAD(P)(+)]-LIKE"/>
    <property type="match status" value="1"/>
</dbReference>
<dbReference type="Pfam" id="PF01207">
    <property type="entry name" value="Dus"/>
    <property type="match status" value="1"/>
</dbReference>
<dbReference type="AlphaFoldDB" id="A0A1I0F3H9"/>
<keyword evidence="9" id="KW-0547">Nucleotide-binding</keyword>
<dbReference type="SUPFAM" id="SSF51395">
    <property type="entry name" value="FMN-linked oxidoreductases"/>
    <property type="match status" value="1"/>
</dbReference>
<dbReference type="Gene3D" id="3.20.20.70">
    <property type="entry name" value="Aldolase class I"/>
    <property type="match status" value="1"/>
</dbReference>
<evidence type="ECO:0000256" key="2">
    <source>
        <dbReference type="ARBA" id="ARBA00022630"/>
    </source>
</evidence>
<dbReference type="GO" id="GO:0003723">
    <property type="term" value="F:RNA binding"/>
    <property type="evidence" value="ECO:0007669"/>
    <property type="project" value="TreeGrafter"/>
</dbReference>
<keyword evidence="3 7" id="KW-0288">FMN</keyword>
<dbReference type="InterPro" id="IPR013785">
    <property type="entry name" value="Aldolase_TIM"/>
</dbReference>
<evidence type="ECO:0000313" key="12">
    <source>
        <dbReference type="Proteomes" id="UP000199820"/>
    </source>
</evidence>
<evidence type="ECO:0000256" key="8">
    <source>
        <dbReference type="PIRSR" id="PIRSR006621-1"/>
    </source>
</evidence>
<comment type="similarity">
    <text evidence="7">Belongs to the dus family.</text>
</comment>
<dbReference type="PIRSF" id="PIRSF006621">
    <property type="entry name" value="Dus"/>
    <property type="match status" value="1"/>
</dbReference>
<feature type="binding site" evidence="9">
    <location>
        <position position="169"/>
    </location>
    <ligand>
        <name>FMN</name>
        <dbReference type="ChEBI" id="CHEBI:58210"/>
    </ligand>
</feature>
<dbReference type="PROSITE" id="PS01136">
    <property type="entry name" value="UPF0034"/>
    <property type="match status" value="1"/>
</dbReference>
<dbReference type="Proteomes" id="UP000199820">
    <property type="component" value="Unassembled WGS sequence"/>
</dbReference>
<dbReference type="RefSeq" id="WP_074649556.1">
    <property type="nucleotide sequence ID" value="NZ_FOIL01000023.1"/>
</dbReference>
<sequence length="319" mass="35997">MRYYFAPMEGVTGYPFRNAHTQIFPGMDRYYTPFVAVGPNMTMRKREIRDTDPANDETGCLIPQVLTSHAESLVWAMEIFAEKGYREVNLNLGCPSPTVVTKGKGAGMLKDPTALDMFLEDTFDGLEKKGLSGRIRLSVKTRLGVTDAAEMKTLTEIYNRYPISELCIHARTLAAKYGGEPDLDAFAVACRDAVMPVCYNGNIFTKEEMQKLAERFPASDFPRLEAVMLGRGIVADPALQRECAGGEAASGEELQRFLTELLRRYRQEIPEDNNILFRMKELWAYLGDRFPEDEKKLKKVRKAKKMAEYEAAVSELLNS</sequence>
<feature type="binding site" evidence="9">
    <location>
        <position position="64"/>
    </location>
    <ligand>
        <name>FMN</name>
        <dbReference type="ChEBI" id="CHEBI:58210"/>
    </ligand>
</feature>
<dbReference type="InterPro" id="IPR018517">
    <property type="entry name" value="tRNA_hU_synthase_CS"/>
</dbReference>
<dbReference type="EC" id="1.3.1.-" evidence="7"/>
<gene>
    <name evidence="11" type="ORF">SAMN04487771_10237</name>
</gene>
<evidence type="ECO:0000256" key="6">
    <source>
        <dbReference type="ARBA" id="ARBA00023002"/>
    </source>
</evidence>
<keyword evidence="4 7" id="KW-0819">tRNA processing</keyword>
<evidence type="ECO:0000313" key="11">
    <source>
        <dbReference type="EMBL" id="SET52574.1"/>
    </source>
</evidence>
<dbReference type="InterPro" id="IPR001269">
    <property type="entry name" value="DUS_fam"/>
</dbReference>
<keyword evidence="2 7" id="KW-0285">Flavoprotein</keyword>
<feature type="active site" description="Proton donor" evidence="8">
    <location>
        <position position="94"/>
    </location>
</feature>
<keyword evidence="12" id="KW-1185">Reference proteome</keyword>
<keyword evidence="5" id="KW-0521">NADP</keyword>
<evidence type="ECO:0000256" key="5">
    <source>
        <dbReference type="ARBA" id="ARBA00022857"/>
    </source>
</evidence>
<dbReference type="EMBL" id="FOIL01000023">
    <property type="protein sequence ID" value="SET52574.1"/>
    <property type="molecule type" value="Genomic_DNA"/>
</dbReference>
<comment type="cofactor">
    <cofactor evidence="1 7 9">
        <name>FMN</name>
        <dbReference type="ChEBI" id="CHEBI:58210"/>
    </cofactor>
</comment>
<evidence type="ECO:0000259" key="10">
    <source>
        <dbReference type="Pfam" id="PF01207"/>
    </source>
</evidence>
<proteinExistence type="inferred from homology"/>
<feature type="domain" description="DUS-like FMN-binding" evidence="10">
    <location>
        <begin position="5"/>
        <end position="257"/>
    </location>
</feature>
<feature type="binding site" evidence="9">
    <location>
        <position position="140"/>
    </location>
    <ligand>
        <name>FMN</name>
        <dbReference type="ChEBI" id="CHEBI:58210"/>
    </ligand>
</feature>
<dbReference type="GO" id="GO:0050660">
    <property type="term" value="F:flavin adenine dinucleotide binding"/>
    <property type="evidence" value="ECO:0007669"/>
    <property type="project" value="InterPro"/>
</dbReference>
<evidence type="ECO:0000256" key="4">
    <source>
        <dbReference type="ARBA" id="ARBA00022694"/>
    </source>
</evidence>
<dbReference type="STRING" id="1526.SAMN02910262_01133"/>
<dbReference type="eggNOG" id="COG0042">
    <property type="taxonomic scope" value="Bacteria"/>
</dbReference>
<keyword evidence="6 7" id="KW-0560">Oxidoreductase</keyword>
<evidence type="ECO:0000256" key="1">
    <source>
        <dbReference type="ARBA" id="ARBA00001917"/>
    </source>
</evidence>
<dbReference type="InterPro" id="IPR035587">
    <property type="entry name" value="DUS-like_FMN-bd"/>
</dbReference>
<evidence type="ECO:0000256" key="9">
    <source>
        <dbReference type="PIRSR" id="PIRSR006621-2"/>
    </source>
</evidence>
<dbReference type="PANTHER" id="PTHR45846:SF1">
    <property type="entry name" value="TRNA-DIHYDROURIDINE(47) SYNTHASE [NAD(P)(+)]-LIKE"/>
    <property type="match status" value="1"/>
</dbReference>
<protein>
    <recommendedName>
        <fullName evidence="7">tRNA-dihydrouridine synthase</fullName>
        <ecNumber evidence="7">1.3.1.-</ecNumber>
    </recommendedName>
</protein>
<evidence type="ECO:0000256" key="7">
    <source>
        <dbReference type="PIRNR" id="PIRNR006621"/>
    </source>
</evidence>
<organism evidence="11 12">
    <name type="scientific">[Clostridium] aminophilum</name>
    <dbReference type="NCBI Taxonomy" id="1526"/>
    <lineage>
        <taxon>Bacteria</taxon>
        <taxon>Bacillati</taxon>
        <taxon>Bacillota</taxon>
        <taxon>Clostridia</taxon>
        <taxon>Lachnospirales</taxon>
        <taxon>Lachnospiraceae</taxon>
    </lineage>
</organism>